<dbReference type="Gene3D" id="3.10.180.10">
    <property type="entry name" value="2,3-Dihydroxybiphenyl 1,2-Dioxygenase, domain 1"/>
    <property type="match status" value="1"/>
</dbReference>
<dbReference type="InterPro" id="IPR004360">
    <property type="entry name" value="Glyas_Fos-R_dOase_dom"/>
</dbReference>
<dbReference type="Proteomes" id="UP000027178">
    <property type="component" value="Unassembled WGS sequence"/>
</dbReference>
<dbReference type="Pfam" id="PF00903">
    <property type="entry name" value="Glyoxalase"/>
    <property type="match status" value="1"/>
</dbReference>
<dbReference type="SUPFAM" id="SSF54593">
    <property type="entry name" value="Glyoxalase/Bleomycin resistance protein/Dihydroxybiphenyl dioxygenase"/>
    <property type="match status" value="1"/>
</dbReference>
<feature type="domain" description="VOC" evidence="1">
    <location>
        <begin position="8"/>
        <end position="126"/>
    </location>
</feature>
<organism evidence="2 3">
    <name type="scientific">Kitasatospora cheerisanensis KCTC 2395</name>
    <dbReference type="NCBI Taxonomy" id="1348663"/>
    <lineage>
        <taxon>Bacteria</taxon>
        <taxon>Bacillati</taxon>
        <taxon>Actinomycetota</taxon>
        <taxon>Actinomycetes</taxon>
        <taxon>Kitasatosporales</taxon>
        <taxon>Streptomycetaceae</taxon>
        <taxon>Kitasatospora</taxon>
    </lineage>
</organism>
<evidence type="ECO:0000313" key="3">
    <source>
        <dbReference type="Proteomes" id="UP000027178"/>
    </source>
</evidence>
<accession>A0A066YUS4</accession>
<evidence type="ECO:0000259" key="1">
    <source>
        <dbReference type="PROSITE" id="PS51819"/>
    </source>
</evidence>
<dbReference type="PATRIC" id="fig|1348663.4.peg.2768"/>
<comment type="caution">
    <text evidence="2">The sequence shown here is derived from an EMBL/GenBank/DDBJ whole genome shotgun (WGS) entry which is preliminary data.</text>
</comment>
<reference evidence="2 3" key="1">
    <citation type="submission" date="2014-05" db="EMBL/GenBank/DDBJ databases">
        <title>Draft Genome Sequence of Kitasatospora cheerisanensis KCTC 2395.</title>
        <authorList>
            <person name="Nam D.H."/>
        </authorList>
    </citation>
    <scope>NUCLEOTIDE SEQUENCE [LARGE SCALE GENOMIC DNA]</scope>
    <source>
        <strain evidence="2 3">KCTC 2395</strain>
    </source>
</reference>
<gene>
    <name evidence="2" type="ORF">KCH_28740</name>
</gene>
<name>A0A066YUS4_9ACTN</name>
<keyword evidence="3" id="KW-1185">Reference proteome</keyword>
<evidence type="ECO:0000313" key="2">
    <source>
        <dbReference type="EMBL" id="KDN85293.1"/>
    </source>
</evidence>
<dbReference type="InterPro" id="IPR029068">
    <property type="entry name" value="Glyas_Bleomycin-R_OHBP_Dase"/>
</dbReference>
<protein>
    <recommendedName>
        <fullName evidence="1">VOC domain-containing protein</fullName>
    </recommendedName>
</protein>
<proteinExistence type="predicted"/>
<dbReference type="InterPro" id="IPR037523">
    <property type="entry name" value="VOC_core"/>
</dbReference>
<dbReference type="PROSITE" id="PS51819">
    <property type="entry name" value="VOC"/>
    <property type="match status" value="1"/>
</dbReference>
<dbReference type="eggNOG" id="COG0346">
    <property type="taxonomic scope" value="Bacteria"/>
</dbReference>
<dbReference type="AlphaFoldDB" id="A0A066YUS4"/>
<dbReference type="HOGENOM" id="CLU_131565_0_1_11"/>
<sequence length="129" mass="14235">MVVMLGDAPLYAVIPVTDLERGKRYYRDTLGLALVRDGAEEATFRCGDSEFGVYETPYGGQAAHTLASWKVADLDAEMTELRGRGVVFEEYDLPGLKTVNGVAEDDGMRAAWFKDPDGNVLCVNERRPD</sequence>
<dbReference type="EMBL" id="JNBY01000085">
    <property type="protein sequence ID" value="KDN85293.1"/>
    <property type="molecule type" value="Genomic_DNA"/>
</dbReference>